<reference evidence="2" key="1">
    <citation type="submission" date="2020-05" db="EMBL/GenBank/DDBJ databases">
        <authorList>
            <person name="Chiriac C."/>
            <person name="Salcher M."/>
            <person name="Ghai R."/>
            <person name="Kavagutti S V."/>
        </authorList>
    </citation>
    <scope>NUCLEOTIDE SEQUENCE</scope>
</reference>
<evidence type="ECO:0000259" key="1">
    <source>
        <dbReference type="PROSITE" id="PS50880"/>
    </source>
</evidence>
<dbReference type="EMBL" id="LR796857">
    <property type="protein sequence ID" value="CAB4170083.1"/>
    <property type="molecule type" value="Genomic_DNA"/>
</dbReference>
<proteinExistence type="predicted"/>
<dbReference type="Gene3D" id="3.40.1360.10">
    <property type="match status" value="1"/>
</dbReference>
<name>A0A6J5PF65_9CAUD</name>
<sequence length="272" mass="30728">MIDRKLILANAPKNMGEQIHINHTGCSSGEDKKQRLYIKRTNKGIVAYCHHCAEAGFAADSNDSRLSTWLTESVSTDARKFTPPPKLVNISDEGKAWLHKYDCSTAYIGFSGVEDKPNQIALTLLDPDKKIIGFQVRNLLPRATPKYITTYLYNSFKGDATWFGFPSNRTLVITEDYLSAYRVYQERGASISSLALLRTTITDRTLLQIYELNFERVIIWLDPDEAGIKGAKKAQKELTHFLSTETSIKVFSFPKEPKECIPDELKTILKGL</sequence>
<dbReference type="InterPro" id="IPR006171">
    <property type="entry name" value="TOPRIM_dom"/>
</dbReference>
<dbReference type="SUPFAM" id="SSF56731">
    <property type="entry name" value="DNA primase core"/>
    <property type="match status" value="1"/>
</dbReference>
<gene>
    <name evidence="2" type="ORF">UFOVP907_51</name>
</gene>
<protein>
    <submittedName>
        <fullName evidence="2">Putative DnaG-like primase</fullName>
    </submittedName>
</protein>
<dbReference type="InterPro" id="IPR034154">
    <property type="entry name" value="TOPRIM_DnaG/twinkle"/>
</dbReference>
<organism evidence="2">
    <name type="scientific">uncultured Caudovirales phage</name>
    <dbReference type="NCBI Taxonomy" id="2100421"/>
    <lineage>
        <taxon>Viruses</taxon>
        <taxon>Duplodnaviria</taxon>
        <taxon>Heunggongvirae</taxon>
        <taxon>Uroviricota</taxon>
        <taxon>Caudoviricetes</taxon>
        <taxon>Peduoviridae</taxon>
        <taxon>Maltschvirus</taxon>
        <taxon>Maltschvirus maltsch</taxon>
    </lineage>
</organism>
<feature type="domain" description="Toprim" evidence="1">
    <location>
        <begin position="169"/>
        <end position="254"/>
    </location>
</feature>
<accession>A0A6J5PF65</accession>
<dbReference type="PROSITE" id="PS50880">
    <property type="entry name" value="TOPRIM"/>
    <property type="match status" value="1"/>
</dbReference>
<dbReference type="CDD" id="cd01029">
    <property type="entry name" value="TOPRIM_primases"/>
    <property type="match status" value="1"/>
</dbReference>
<dbReference type="Pfam" id="PF13155">
    <property type="entry name" value="Toprim_2"/>
    <property type="match status" value="1"/>
</dbReference>
<evidence type="ECO:0000313" key="2">
    <source>
        <dbReference type="EMBL" id="CAB4170083.1"/>
    </source>
</evidence>